<protein>
    <submittedName>
        <fullName evidence="1">Uncharacterized protein</fullName>
    </submittedName>
</protein>
<gene>
    <name evidence="1" type="ORF">DXU93_01370</name>
</gene>
<accession>A0A3E1F1C5</accession>
<dbReference type="OrthoDB" id="9949173at2"/>
<reference evidence="1 2" key="1">
    <citation type="submission" date="2018-08" db="EMBL/GenBank/DDBJ databases">
        <title>The draft genome squence of Brumimicrobium sp. N62.</title>
        <authorList>
            <person name="Du Z.-J."/>
            <person name="Luo H.-R."/>
        </authorList>
    </citation>
    <scope>NUCLEOTIDE SEQUENCE [LARGE SCALE GENOMIC DNA]</scope>
    <source>
        <strain evidence="1 2">N62</strain>
    </source>
</reference>
<organism evidence="1 2">
    <name type="scientific">Brumimicrobium aurantiacum</name>
    <dbReference type="NCBI Taxonomy" id="1737063"/>
    <lineage>
        <taxon>Bacteria</taxon>
        <taxon>Pseudomonadati</taxon>
        <taxon>Bacteroidota</taxon>
        <taxon>Flavobacteriia</taxon>
        <taxon>Flavobacteriales</taxon>
        <taxon>Crocinitomicaceae</taxon>
        <taxon>Brumimicrobium</taxon>
    </lineage>
</organism>
<dbReference type="AlphaFoldDB" id="A0A3E1F1C5"/>
<name>A0A3E1F1C5_9FLAO</name>
<dbReference type="EMBL" id="QURB01000001">
    <property type="protein sequence ID" value="RFC55610.1"/>
    <property type="molecule type" value="Genomic_DNA"/>
</dbReference>
<comment type="caution">
    <text evidence="1">The sequence shown here is derived from an EMBL/GenBank/DDBJ whole genome shotgun (WGS) entry which is preliminary data.</text>
</comment>
<dbReference type="RefSeq" id="WP_116879445.1">
    <property type="nucleotide sequence ID" value="NZ_QURB01000001.1"/>
</dbReference>
<dbReference type="PROSITE" id="PS51257">
    <property type="entry name" value="PROKAR_LIPOPROTEIN"/>
    <property type="match status" value="1"/>
</dbReference>
<evidence type="ECO:0000313" key="2">
    <source>
        <dbReference type="Proteomes" id="UP000257127"/>
    </source>
</evidence>
<proteinExistence type="predicted"/>
<keyword evidence="2" id="KW-1185">Reference proteome</keyword>
<sequence length="96" mass="10753">MKATLLLTLLLISISCKKDEPIKNYLSEPPVLKGFNIRDGNGVLMQKIGIPNVKYSEDPESGKQTFVLNSNLNSTTNFSSVSLVLTLVIFFRYEKK</sequence>
<dbReference type="Proteomes" id="UP000257127">
    <property type="component" value="Unassembled WGS sequence"/>
</dbReference>
<evidence type="ECO:0000313" key="1">
    <source>
        <dbReference type="EMBL" id="RFC55610.1"/>
    </source>
</evidence>